<dbReference type="AlphaFoldDB" id="A0A0B7AT62"/>
<evidence type="ECO:0000313" key="2">
    <source>
        <dbReference type="EMBL" id="CEK84038.1"/>
    </source>
</evidence>
<reference evidence="2" key="1">
    <citation type="submission" date="2014-12" db="EMBL/GenBank/DDBJ databases">
        <title>Insight into the proteome of Arion vulgaris.</title>
        <authorList>
            <person name="Aradska J."/>
            <person name="Bulat T."/>
            <person name="Smidak R."/>
            <person name="Sarate P."/>
            <person name="Gangsoo J."/>
            <person name="Sialana F."/>
            <person name="Bilban M."/>
            <person name="Lubec G."/>
        </authorList>
    </citation>
    <scope>NUCLEOTIDE SEQUENCE</scope>
    <source>
        <tissue evidence="2">Skin</tissue>
    </source>
</reference>
<evidence type="ECO:0000313" key="3">
    <source>
        <dbReference type="EMBL" id="CEK84048.1"/>
    </source>
</evidence>
<proteinExistence type="predicted"/>
<name>A0A0B7AT62_9EUPU</name>
<dbReference type="EMBL" id="HACG01037171">
    <property type="protein sequence ID" value="CEK84036.1"/>
    <property type="molecule type" value="Transcribed_RNA"/>
</dbReference>
<dbReference type="EMBL" id="HACG01037173">
    <property type="protein sequence ID" value="CEK84038.1"/>
    <property type="molecule type" value="Transcribed_RNA"/>
</dbReference>
<gene>
    <name evidence="2" type="primary">ORF140357</name>
    <name evidence="1" type="synonym">ORF140353</name>
    <name evidence="3" type="synonym">ORF140387</name>
</gene>
<organism evidence="2">
    <name type="scientific">Arion vulgaris</name>
    <dbReference type="NCBI Taxonomy" id="1028688"/>
    <lineage>
        <taxon>Eukaryota</taxon>
        <taxon>Metazoa</taxon>
        <taxon>Spiralia</taxon>
        <taxon>Lophotrochozoa</taxon>
        <taxon>Mollusca</taxon>
        <taxon>Gastropoda</taxon>
        <taxon>Heterobranchia</taxon>
        <taxon>Euthyneura</taxon>
        <taxon>Panpulmonata</taxon>
        <taxon>Eupulmonata</taxon>
        <taxon>Stylommatophora</taxon>
        <taxon>Helicina</taxon>
        <taxon>Arionoidea</taxon>
        <taxon>Arionidae</taxon>
        <taxon>Arion</taxon>
    </lineage>
</organism>
<accession>A0A0B7AT62</accession>
<dbReference type="EMBL" id="HACG01037183">
    <property type="protein sequence ID" value="CEK84048.1"/>
    <property type="molecule type" value="Transcribed_RNA"/>
</dbReference>
<sequence>MYVLSPLGNLEYQPGPLLIHFLQQPYLQVYQRVHFSYTGMSLHKDKTYLDLFSDFNHCLQT</sequence>
<evidence type="ECO:0000313" key="1">
    <source>
        <dbReference type="EMBL" id="CEK84036.1"/>
    </source>
</evidence>
<protein>
    <submittedName>
        <fullName evidence="2">Uncharacterized protein</fullName>
    </submittedName>
</protein>